<dbReference type="Pfam" id="PF10005">
    <property type="entry name" value="Zn_ribbon_DZR_6"/>
    <property type="match status" value="1"/>
</dbReference>
<dbReference type="Pfam" id="PF15887">
    <property type="entry name" value="Peptidase_Mx"/>
    <property type="match status" value="1"/>
</dbReference>
<dbReference type="PIRSF" id="PIRSF012641">
    <property type="entry name" value="UCP012641"/>
    <property type="match status" value="1"/>
</dbReference>
<name>A0A1G4TTS4_9CAUL</name>
<reference evidence="3" key="1">
    <citation type="submission" date="2016-10" db="EMBL/GenBank/DDBJ databases">
        <authorList>
            <person name="Varghese N."/>
            <person name="Submissions S."/>
        </authorList>
    </citation>
    <scope>NUCLEOTIDE SEQUENCE [LARGE SCALE GENOMIC DNA]</scope>
    <source>
        <strain evidence="3">CGMCC 1.3431</strain>
    </source>
</reference>
<evidence type="ECO:0000259" key="1">
    <source>
        <dbReference type="Pfam" id="PF10005"/>
    </source>
</evidence>
<dbReference type="AlphaFoldDB" id="A0A1G4TTS4"/>
<dbReference type="GO" id="GO:0008237">
    <property type="term" value="F:metallopeptidase activity"/>
    <property type="evidence" value="ECO:0007669"/>
    <property type="project" value="InterPro"/>
</dbReference>
<dbReference type="InterPro" id="IPR024079">
    <property type="entry name" value="MetalloPept_cat_dom_sf"/>
</dbReference>
<accession>A0A1G4TTS4</accession>
<dbReference type="OrthoDB" id="256753at2"/>
<dbReference type="EMBL" id="FMTS01000013">
    <property type="protein sequence ID" value="SCW84826.1"/>
    <property type="molecule type" value="Genomic_DNA"/>
</dbReference>
<sequence>MKLFRCDNCGNPIYFENRSCLNCGFRLGFVCEEIGLHAVQPDAARADRWRRVDQQQFVYRFCPNAAFDICNWLVRDDSDEEFCTACRYNGLVPDPNTPDGLRRWRAISDAQRHLFYSFLRWDLPRPGRKEDPEGGLLFDLKDDVILPDGSCQPVLIGHDEGHIVIRTAEADAPTREQQRAMMNEPYRTLLGHFRHETGHFIWNRMVRDAGKTESFRALFGDESADYQQALDRHYSEGPPPGWGSTYISHYATTHPWEDFAECFAHVLHIVDSLETAHMFGIALAPMSHDFLATHASFDPYSVLDFDRIAEVWIPLSMALNSIHHSMGERDLYPFILTPVIQQKLAYVHGLLTRQI</sequence>
<dbReference type="Gene3D" id="3.40.390.10">
    <property type="entry name" value="Collagenase (Catalytic Domain)"/>
    <property type="match status" value="1"/>
</dbReference>
<evidence type="ECO:0000313" key="2">
    <source>
        <dbReference type="EMBL" id="SCW84826.1"/>
    </source>
</evidence>
<keyword evidence="3" id="KW-1185">Reference proteome</keyword>
<dbReference type="InterPro" id="IPR011201">
    <property type="entry name" value="Zinc-ribbon_6_bact"/>
</dbReference>
<dbReference type="RefSeq" id="WP_090650956.1">
    <property type="nucleotide sequence ID" value="NZ_CBCRYE010000012.1"/>
</dbReference>
<evidence type="ECO:0000313" key="3">
    <source>
        <dbReference type="Proteomes" id="UP000199150"/>
    </source>
</evidence>
<feature type="domain" description="Zinc-ribbon" evidence="1">
    <location>
        <begin position="3"/>
        <end position="94"/>
    </location>
</feature>
<dbReference type="STRING" id="260084.SAMN02927928_0181"/>
<dbReference type="Proteomes" id="UP000199150">
    <property type="component" value="Unassembled WGS sequence"/>
</dbReference>
<gene>
    <name evidence="2" type="ORF">SAMN02927928_0181</name>
</gene>
<protein>
    <recommendedName>
        <fullName evidence="1">Zinc-ribbon domain-containing protein</fullName>
    </recommendedName>
</protein>
<proteinExistence type="predicted"/>
<dbReference type="InterPro" id="IPR031321">
    <property type="entry name" value="UCP012641"/>
</dbReference>
<organism evidence="2 3">
    <name type="scientific">Asticcacaulis taihuensis</name>
    <dbReference type="NCBI Taxonomy" id="260084"/>
    <lineage>
        <taxon>Bacteria</taxon>
        <taxon>Pseudomonadati</taxon>
        <taxon>Pseudomonadota</taxon>
        <taxon>Alphaproteobacteria</taxon>
        <taxon>Caulobacterales</taxon>
        <taxon>Caulobacteraceae</taxon>
        <taxon>Asticcacaulis</taxon>
    </lineage>
</organism>